<dbReference type="EMBL" id="CAICTM010000183">
    <property type="protein sequence ID" value="CAB9504058.1"/>
    <property type="molecule type" value="Genomic_DNA"/>
</dbReference>
<keyword evidence="4" id="KW-1185">Reference proteome</keyword>
<dbReference type="PANTHER" id="PTHR23172">
    <property type="entry name" value="AUXILIN/CYCLIN G-ASSOCIATED KINASE-RELATED"/>
    <property type="match status" value="1"/>
</dbReference>
<dbReference type="OrthoDB" id="1717591at2759"/>
<accession>A0A9N8HBI8</accession>
<evidence type="ECO:0000313" key="4">
    <source>
        <dbReference type="Proteomes" id="UP001153069"/>
    </source>
</evidence>
<reference evidence="3" key="1">
    <citation type="submission" date="2020-06" db="EMBL/GenBank/DDBJ databases">
        <authorList>
            <consortium name="Plant Systems Biology data submission"/>
        </authorList>
    </citation>
    <scope>NUCLEOTIDE SEQUENCE</scope>
    <source>
        <strain evidence="3">D6</strain>
    </source>
</reference>
<feature type="coiled-coil region" evidence="1">
    <location>
        <begin position="371"/>
        <end position="399"/>
    </location>
</feature>
<feature type="region of interest" description="Disordered" evidence="2">
    <location>
        <begin position="172"/>
        <end position="309"/>
    </location>
</feature>
<dbReference type="GO" id="GO:0072583">
    <property type="term" value="P:clathrin-dependent endocytosis"/>
    <property type="evidence" value="ECO:0007669"/>
    <property type="project" value="TreeGrafter"/>
</dbReference>
<protein>
    <submittedName>
        <fullName evidence="3">Tyrosine-protein phosphatase auxilin</fullName>
    </submittedName>
</protein>
<evidence type="ECO:0000313" key="3">
    <source>
        <dbReference type="EMBL" id="CAB9504058.1"/>
    </source>
</evidence>
<dbReference type="Proteomes" id="UP001153069">
    <property type="component" value="Unassembled WGS sequence"/>
</dbReference>
<organism evidence="3 4">
    <name type="scientific">Seminavis robusta</name>
    <dbReference type="NCBI Taxonomy" id="568900"/>
    <lineage>
        <taxon>Eukaryota</taxon>
        <taxon>Sar</taxon>
        <taxon>Stramenopiles</taxon>
        <taxon>Ochrophyta</taxon>
        <taxon>Bacillariophyta</taxon>
        <taxon>Bacillariophyceae</taxon>
        <taxon>Bacillariophycidae</taxon>
        <taxon>Naviculales</taxon>
        <taxon>Naviculaceae</taxon>
        <taxon>Seminavis</taxon>
    </lineage>
</organism>
<gene>
    <name evidence="3" type="ORF">SEMRO_184_G080050.1</name>
</gene>
<sequence>MAANGHHQNGGRTILVLYRITNSESDSSDPLFNCFQMPYGRGPTLNAVKQHCTAAHSLSHLGPEGYHWRVLVEDKPVAGSTERAYSWWDVQDGNAKLPVKETTQYNLRKLLFPPKPSLAATDTAAKAAKGAFKMMNKMVTGDDAGGSDHGPPVAVLTFKLLDLMKAADDVNKRNGGTAPIPPTHATTTRHHHQPRAAPAPAPPRAPAPTPRQQPRAAPQHVRQSAPPRAYQAPQQTRVQPPPQQQQRKPAEADLMGFNSPGRNPKVLHHAMSAPLPAMTPTGRPAHNPNETRAQKLQREHKQREKTAAKNRVWDPVDERWVEMQPGSAPPGHAKSGIAAAAKTTKVKGVSLNRASAYGKSETVQRGVEQRVAEMEKEQAKKVNELREREAKKKKDEEEEDVIRRRLDPKIKAWAEEHGKKKQLRALLASLHTVLWPGAKWKQLTIGDLLDDSKVKRAFHKASLVVHPDKTSDLPPEQRFLAKRIFDGLCQAKSDFDDGAK</sequence>
<dbReference type="InterPro" id="IPR036869">
    <property type="entry name" value="J_dom_sf"/>
</dbReference>
<evidence type="ECO:0000256" key="1">
    <source>
        <dbReference type="SAM" id="Coils"/>
    </source>
</evidence>
<keyword evidence="1" id="KW-0175">Coiled coil</keyword>
<comment type="caution">
    <text evidence="3">The sequence shown here is derived from an EMBL/GenBank/DDBJ whole genome shotgun (WGS) entry which is preliminary data.</text>
</comment>
<dbReference type="AlphaFoldDB" id="A0A9N8HBI8"/>
<proteinExistence type="predicted"/>
<feature type="compositionally biased region" description="Basic and acidic residues" evidence="2">
    <location>
        <begin position="292"/>
        <end position="309"/>
    </location>
</feature>
<evidence type="ECO:0000256" key="2">
    <source>
        <dbReference type="SAM" id="MobiDB-lite"/>
    </source>
</evidence>
<dbReference type="CDD" id="cd06257">
    <property type="entry name" value="DnaJ"/>
    <property type="match status" value="1"/>
</dbReference>
<dbReference type="GO" id="GO:0030276">
    <property type="term" value="F:clathrin binding"/>
    <property type="evidence" value="ECO:0007669"/>
    <property type="project" value="TreeGrafter"/>
</dbReference>
<feature type="compositionally biased region" description="Pro residues" evidence="2">
    <location>
        <begin position="197"/>
        <end position="211"/>
    </location>
</feature>
<dbReference type="GO" id="GO:0005737">
    <property type="term" value="C:cytoplasm"/>
    <property type="evidence" value="ECO:0007669"/>
    <property type="project" value="TreeGrafter"/>
</dbReference>
<dbReference type="Gene3D" id="1.10.287.110">
    <property type="entry name" value="DnaJ domain"/>
    <property type="match status" value="1"/>
</dbReference>
<dbReference type="PANTHER" id="PTHR23172:SF19">
    <property type="entry name" value="J DOMAIN-CONTAINING PROTEIN"/>
    <property type="match status" value="1"/>
</dbReference>
<name>A0A9N8HBI8_9STRA</name>
<dbReference type="GO" id="GO:0072318">
    <property type="term" value="P:clathrin coat disassembly"/>
    <property type="evidence" value="ECO:0007669"/>
    <property type="project" value="TreeGrafter"/>
</dbReference>
<dbReference type="GO" id="GO:0031982">
    <property type="term" value="C:vesicle"/>
    <property type="evidence" value="ECO:0007669"/>
    <property type="project" value="TreeGrafter"/>
</dbReference>
<dbReference type="SUPFAM" id="SSF46565">
    <property type="entry name" value="Chaperone J-domain"/>
    <property type="match status" value="1"/>
</dbReference>
<dbReference type="InterPro" id="IPR001623">
    <property type="entry name" value="DnaJ_domain"/>
</dbReference>